<feature type="transmembrane region" description="Helical" evidence="1">
    <location>
        <begin position="43"/>
        <end position="76"/>
    </location>
</feature>
<dbReference type="EMBL" id="JBHSWB010000001">
    <property type="protein sequence ID" value="MFC6662329.1"/>
    <property type="molecule type" value="Genomic_DNA"/>
</dbReference>
<sequence>MTTLPVAAAPIPARRPNYWLGLFLTFIAPGAGFTYLNRIPLHVAWLVGASAVSLFTESWGTAGTVVALVVTAFLLMHYRDTFAKEAAQDWARPALAQPLKWGIIGVHLVLSVGLQVVFLATSLIPGLLEARGEAQEAAIRSYVMNTYLSVYADSVNGKAKGGDCLKQGTGPAPRNIVSCRVDVSDPQRPTLTVTTSAGETLTFP</sequence>
<keyword evidence="1" id="KW-0472">Membrane</keyword>
<protein>
    <recommendedName>
        <fullName evidence="4">DUF4328 domain-containing protein</fullName>
    </recommendedName>
</protein>
<proteinExistence type="predicted"/>
<gene>
    <name evidence="2" type="ORF">ACFP90_19905</name>
</gene>
<dbReference type="Proteomes" id="UP001596317">
    <property type="component" value="Unassembled WGS sequence"/>
</dbReference>
<name>A0ABW1ZRH1_9DEIO</name>
<dbReference type="RefSeq" id="WP_224610231.1">
    <property type="nucleotide sequence ID" value="NZ_JAIQXV010000014.1"/>
</dbReference>
<keyword evidence="3" id="KW-1185">Reference proteome</keyword>
<keyword evidence="1" id="KW-0812">Transmembrane</keyword>
<accession>A0ABW1ZRH1</accession>
<evidence type="ECO:0008006" key="4">
    <source>
        <dbReference type="Google" id="ProtNLM"/>
    </source>
</evidence>
<organism evidence="2 3">
    <name type="scientific">Deinococcus multiflagellatus</name>
    <dbReference type="NCBI Taxonomy" id="1656887"/>
    <lineage>
        <taxon>Bacteria</taxon>
        <taxon>Thermotogati</taxon>
        <taxon>Deinococcota</taxon>
        <taxon>Deinococci</taxon>
        <taxon>Deinococcales</taxon>
        <taxon>Deinococcaceae</taxon>
        <taxon>Deinococcus</taxon>
    </lineage>
</organism>
<evidence type="ECO:0000313" key="2">
    <source>
        <dbReference type="EMBL" id="MFC6662329.1"/>
    </source>
</evidence>
<evidence type="ECO:0000256" key="1">
    <source>
        <dbReference type="SAM" id="Phobius"/>
    </source>
</evidence>
<keyword evidence="1" id="KW-1133">Transmembrane helix</keyword>
<evidence type="ECO:0000313" key="3">
    <source>
        <dbReference type="Proteomes" id="UP001596317"/>
    </source>
</evidence>
<reference evidence="3" key="1">
    <citation type="journal article" date="2019" name="Int. J. Syst. Evol. Microbiol.">
        <title>The Global Catalogue of Microorganisms (GCM) 10K type strain sequencing project: providing services to taxonomists for standard genome sequencing and annotation.</title>
        <authorList>
            <consortium name="The Broad Institute Genomics Platform"/>
            <consortium name="The Broad Institute Genome Sequencing Center for Infectious Disease"/>
            <person name="Wu L."/>
            <person name="Ma J."/>
        </authorList>
    </citation>
    <scope>NUCLEOTIDE SEQUENCE [LARGE SCALE GENOMIC DNA]</scope>
    <source>
        <strain evidence="3">CCUG 63830</strain>
    </source>
</reference>
<comment type="caution">
    <text evidence="2">The sequence shown here is derived from an EMBL/GenBank/DDBJ whole genome shotgun (WGS) entry which is preliminary data.</text>
</comment>
<feature type="transmembrane region" description="Helical" evidence="1">
    <location>
        <begin position="18"/>
        <end position="36"/>
    </location>
</feature>
<feature type="transmembrane region" description="Helical" evidence="1">
    <location>
        <begin position="101"/>
        <end position="124"/>
    </location>
</feature>